<feature type="compositionally biased region" description="Basic residues" evidence="1">
    <location>
        <begin position="270"/>
        <end position="280"/>
    </location>
</feature>
<dbReference type="EMBL" id="KV003174">
    <property type="protein sequence ID" value="KZV36976.1"/>
    <property type="molecule type" value="Genomic_DNA"/>
</dbReference>
<proteinExistence type="predicted"/>
<keyword evidence="2" id="KW-0648">Protein biosynthesis</keyword>
<sequence>MFKALEASGIRGFLGCSSTLYERELEQFFDKAIVQEGDITCAVSGKYVSISESRFAGVFGLPTEGLTDISAVPKDLVYNARIIFSQSGEPVSFYCKKRLLKYEYRLLNDILAKSLTVKAGSFDAEMVDKTIKRDKGFAAQICVFLKGDPAVTLGDATTFPQLKILSAKTVSTYVATNKTIDSRGETVEPGTAPTDADDEPVEVVAEKAGSRKRPAITGDAPAVKKNKRTTKGNTAHSTENLELVSASKEVVHIHMIAPTSVVPAEQPPVPKRRAPKRKFRMPASSDDEIVEKRAAVEETAEMDTEEVFVETTIDGISDVTAEAIGTDIVMGAVDIAEPEFKLLSALAVTDEEVLEPLSKVLETTVSPISDDESLTIEEHLAQMPEGMMLPSLTSGEPTKNKFCNEIEIRGVEDDDWYRAHIPKIAATDKGKKFLAEPDTKVITEMTSLFHSFSLRNLKAMRSVKEILSKEDKMLAWAETDSLETAIQRRLLIIARHIEVLLRKALEARRTNIVPDLPTTAIDQRNLDLLSAAHQQAVRNLLRQMRARGLKWTRPVSSMLF</sequence>
<evidence type="ECO:0000256" key="1">
    <source>
        <dbReference type="SAM" id="MobiDB-lite"/>
    </source>
</evidence>
<reference evidence="2 3" key="1">
    <citation type="journal article" date="2015" name="Proc. Natl. Acad. Sci. U.S.A.">
        <title>The resurrection genome of Boea hygrometrica: A blueprint for survival of dehydration.</title>
        <authorList>
            <person name="Xiao L."/>
            <person name="Yang G."/>
            <person name="Zhang L."/>
            <person name="Yang X."/>
            <person name="Zhao S."/>
            <person name="Ji Z."/>
            <person name="Zhou Q."/>
            <person name="Hu M."/>
            <person name="Wang Y."/>
            <person name="Chen M."/>
            <person name="Xu Y."/>
            <person name="Jin H."/>
            <person name="Xiao X."/>
            <person name="Hu G."/>
            <person name="Bao F."/>
            <person name="Hu Y."/>
            <person name="Wan P."/>
            <person name="Li L."/>
            <person name="Deng X."/>
            <person name="Kuang T."/>
            <person name="Xiang C."/>
            <person name="Zhu J.K."/>
            <person name="Oliver M.J."/>
            <person name="He Y."/>
        </authorList>
    </citation>
    <scope>NUCLEOTIDE SEQUENCE [LARGE SCALE GENOMIC DNA]</scope>
    <source>
        <strain evidence="3">cv. XS01</strain>
    </source>
</reference>
<dbReference type="GO" id="GO:0003746">
    <property type="term" value="F:translation elongation factor activity"/>
    <property type="evidence" value="ECO:0007669"/>
    <property type="project" value="UniProtKB-KW"/>
</dbReference>
<evidence type="ECO:0000313" key="3">
    <source>
        <dbReference type="Proteomes" id="UP000250235"/>
    </source>
</evidence>
<gene>
    <name evidence="2" type="ORF">F511_15406</name>
</gene>
<feature type="region of interest" description="Disordered" evidence="1">
    <location>
        <begin position="263"/>
        <end position="286"/>
    </location>
</feature>
<evidence type="ECO:0000313" key="2">
    <source>
        <dbReference type="EMBL" id="KZV36976.1"/>
    </source>
</evidence>
<dbReference type="AlphaFoldDB" id="A0A2Z7BRT8"/>
<organism evidence="2 3">
    <name type="scientific">Dorcoceras hygrometricum</name>
    <dbReference type="NCBI Taxonomy" id="472368"/>
    <lineage>
        <taxon>Eukaryota</taxon>
        <taxon>Viridiplantae</taxon>
        <taxon>Streptophyta</taxon>
        <taxon>Embryophyta</taxon>
        <taxon>Tracheophyta</taxon>
        <taxon>Spermatophyta</taxon>
        <taxon>Magnoliopsida</taxon>
        <taxon>eudicotyledons</taxon>
        <taxon>Gunneridae</taxon>
        <taxon>Pentapetalae</taxon>
        <taxon>asterids</taxon>
        <taxon>lamiids</taxon>
        <taxon>Lamiales</taxon>
        <taxon>Gesneriaceae</taxon>
        <taxon>Didymocarpoideae</taxon>
        <taxon>Trichosporeae</taxon>
        <taxon>Loxocarpinae</taxon>
        <taxon>Dorcoceras</taxon>
    </lineage>
</organism>
<keyword evidence="3" id="KW-1185">Reference proteome</keyword>
<keyword evidence="2" id="KW-0251">Elongation factor</keyword>
<dbReference type="Proteomes" id="UP000250235">
    <property type="component" value="Unassembled WGS sequence"/>
</dbReference>
<accession>A0A2Z7BRT8</accession>
<name>A0A2Z7BRT8_9LAMI</name>
<protein>
    <submittedName>
        <fullName evidence="2">Elongation factor 1-delta-like</fullName>
    </submittedName>
</protein>